<dbReference type="VEuPathDB" id="MicrosporidiaDB:M970_040330"/>
<dbReference type="VEuPathDB" id="MicrosporidiaDB:ECU04_0430"/>
<dbReference type="GO" id="GO:0006506">
    <property type="term" value="P:GPI anchor biosynthetic process"/>
    <property type="evidence" value="ECO:0007669"/>
    <property type="project" value="InterPro"/>
</dbReference>
<dbReference type="Pfam" id="PF05024">
    <property type="entry name" value="Gpi1"/>
    <property type="match status" value="1"/>
</dbReference>
<dbReference type="EMBL" id="KC513606">
    <property type="protein sequence ID" value="AGE95237.1"/>
    <property type="molecule type" value="Genomic_DNA"/>
</dbReference>
<feature type="transmembrane region" description="Helical" evidence="1">
    <location>
        <begin position="296"/>
        <end position="320"/>
    </location>
</feature>
<dbReference type="AlphaFoldDB" id="M1K7K1"/>
<sequence length="398" mass="45153">MTLERIGLRVGLRRVHRNLNKTCHIPGGNALQFVSGFFFQIFVQGIMGIGHIVFLSHGDSGKVNQQVVHGRCLVFNPPWDDSPPDTTVQRDGNKLEIESKEIILKVVDRRIVYLETIYQVDSRVEFVELVPSPHPYDFFLSKRHFLSKLSEMPFHPMPKGTVCLRKRRISCFVVPVLLWLLRRAVEYLLVDVPQHAVNYIVSCSAEAKQIITIKTTLGAFIRFFCAIQKAFLRMGHPIVFVGGIYVIPTTVYLGALSRTCSFLASLLIEAVHLLNNSSYNPLRKRRDSVILNTDQIFMSVLIFSFLLLIMFNVVHFHILYISMTLCLTALRMVSDFIDFMLVDTSGCRVYTLSISHNGIPQVVLKYAKVSIWSKVKFATEATLLSSGLSRGKFLLGIK</sequence>
<dbReference type="VEuPathDB" id="MicrosporidiaDB:AEWR_040330"/>
<feature type="transmembrane region" description="Helical" evidence="1">
    <location>
        <begin position="230"/>
        <end position="247"/>
    </location>
</feature>
<gene>
    <name evidence="2" type="ORF">ECU04_0430</name>
</gene>
<keyword evidence="1" id="KW-1133">Transmembrane helix</keyword>
<evidence type="ECO:0000256" key="1">
    <source>
        <dbReference type="SAM" id="Phobius"/>
    </source>
</evidence>
<dbReference type="VEuPathDB" id="MicrosporidiaDB:AEWQ_040330"/>
<keyword evidence="1" id="KW-0812">Transmembrane</keyword>
<dbReference type="InterPro" id="IPR007720">
    <property type="entry name" value="PigQ/GPI1"/>
</dbReference>
<name>M1K7K1_ENCCN</name>
<reference evidence="2" key="1">
    <citation type="journal article" date="2013" name="Eukaryot. Cell">
        <title>Extremely Reduced Levels of Heterozygosity in the Vertebrate Pathogen Encephalitozoon cuniculi.</title>
        <authorList>
            <person name="Selman M."/>
            <person name="Sak B."/>
            <person name="Kvac M."/>
            <person name="Farinelli L."/>
            <person name="Weiss L.M."/>
            <person name="Corradi N."/>
        </authorList>
    </citation>
    <scope>NUCLEOTIDE SEQUENCE</scope>
</reference>
<evidence type="ECO:0000313" key="2">
    <source>
        <dbReference type="EMBL" id="AGE95237.1"/>
    </source>
</evidence>
<dbReference type="GO" id="GO:0016020">
    <property type="term" value="C:membrane"/>
    <property type="evidence" value="ECO:0007669"/>
    <property type="project" value="InterPro"/>
</dbReference>
<organism evidence="2">
    <name type="scientific">Encephalitozoon cuniculi</name>
    <name type="common">Microsporidian parasite</name>
    <dbReference type="NCBI Taxonomy" id="6035"/>
    <lineage>
        <taxon>Eukaryota</taxon>
        <taxon>Fungi</taxon>
        <taxon>Fungi incertae sedis</taxon>
        <taxon>Microsporidia</taxon>
        <taxon>Unikaryonidae</taxon>
        <taxon>Encephalitozoon</taxon>
    </lineage>
</organism>
<proteinExistence type="predicted"/>
<dbReference type="VEuPathDB" id="MicrosporidiaDB:AEWD_040340"/>
<protein>
    <submittedName>
        <fullName evidence="2">Uncharacterized protein</fullName>
    </submittedName>
</protein>
<keyword evidence="1" id="KW-0472">Membrane</keyword>
<accession>M1K7K1</accession>